<feature type="compositionally biased region" description="Low complexity" evidence="1">
    <location>
        <begin position="127"/>
        <end position="146"/>
    </location>
</feature>
<organism evidence="3 4">
    <name type="scientific">Actinoalloteichus hymeniacidonis</name>
    <dbReference type="NCBI Taxonomy" id="340345"/>
    <lineage>
        <taxon>Bacteria</taxon>
        <taxon>Bacillati</taxon>
        <taxon>Actinomycetota</taxon>
        <taxon>Actinomycetes</taxon>
        <taxon>Pseudonocardiales</taxon>
        <taxon>Pseudonocardiaceae</taxon>
        <taxon>Actinoalloteichus</taxon>
    </lineage>
</organism>
<sequence length="391" mass="40821">MRACPQCGVSNRIDEAFCVACGTYLAWDAPAATAPAAPTTPRPTPIAEQPPDVPRPDFVGPPATQLAGPPQTFPSAPIRPQTPMPDPVGQPPPVPHVDPNPIAPLDPSAAQSPSTPPNPAAQPGPTAPVADTTAPAAAEQPAPVAPGRASVRRPLPSEVPRDVEVDGPECPRCGTRNPVARRFCRRCGLALTAAPSESRLPWWRRLRSRRAGGSGLLRWLLILVVVVALVIAVIALYPLGRAAIDDLRDRLATPRAVAVASVTGSESDPAHPPAAVADGFSNRFWSAGEVGDSVEITLAGPVRLLAIVVHTGCSAVEEEFACQARAAELEITTISGDGEETLDIQLADQPGEQETLTGISDVTGIRVTVRNRHGADDGPIALGEIELFGRN</sequence>
<dbReference type="AlphaFoldDB" id="A0AAC9MZE8"/>
<dbReference type="Gene3D" id="2.60.120.260">
    <property type="entry name" value="Galactose-binding domain-like"/>
    <property type="match status" value="1"/>
</dbReference>
<dbReference type="EMBL" id="CP014859">
    <property type="protein sequence ID" value="AOS64290.1"/>
    <property type="molecule type" value="Genomic_DNA"/>
</dbReference>
<dbReference type="InterPro" id="IPR057561">
    <property type="entry name" value="NADase_transloc"/>
</dbReference>
<keyword evidence="2" id="KW-1133">Transmembrane helix</keyword>
<keyword evidence="2" id="KW-0812">Transmembrane</keyword>
<evidence type="ECO:0000313" key="4">
    <source>
        <dbReference type="Proteomes" id="UP000095210"/>
    </source>
</evidence>
<evidence type="ECO:0000256" key="2">
    <source>
        <dbReference type="SAM" id="Phobius"/>
    </source>
</evidence>
<dbReference type="KEGG" id="ahm:TL08_17450"/>
<proteinExistence type="predicted"/>
<evidence type="ECO:0000256" key="1">
    <source>
        <dbReference type="SAM" id="MobiDB-lite"/>
    </source>
</evidence>
<dbReference type="RefSeq" id="WP_069850458.1">
    <property type="nucleotide sequence ID" value="NZ_CP014859.1"/>
</dbReference>
<evidence type="ECO:0008006" key="5">
    <source>
        <dbReference type="Google" id="ProtNLM"/>
    </source>
</evidence>
<evidence type="ECO:0000313" key="3">
    <source>
        <dbReference type="EMBL" id="AOS64290.1"/>
    </source>
</evidence>
<gene>
    <name evidence="3" type="ORF">TL08_17450</name>
</gene>
<dbReference type="NCBIfam" id="NF047619">
    <property type="entry name" value="NADase_discoid"/>
    <property type="match status" value="1"/>
</dbReference>
<accession>A0AAC9MZE8</accession>
<feature type="compositionally biased region" description="Pro residues" evidence="1">
    <location>
        <begin position="114"/>
        <end position="126"/>
    </location>
</feature>
<name>A0AAC9MZE8_9PSEU</name>
<feature type="transmembrane region" description="Helical" evidence="2">
    <location>
        <begin position="216"/>
        <end position="239"/>
    </location>
</feature>
<feature type="compositionally biased region" description="Pro residues" evidence="1">
    <location>
        <begin position="80"/>
        <end position="104"/>
    </location>
</feature>
<reference evidence="4" key="1">
    <citation type="submission" date="2016-03" db="EMBL/GenBank/DDBJ databases">
        <title>Complete genome sequence of the type strain Actinoalloteichus hymeniacidonis DSM 45092.</title>
        <authorList>
            <person name="Schaffert L."/>
            <person name="Albersmeier A."/>
            <person name="Winkler A."/>
            <person name="Kalinowski J."/>
            <person name="Zotchev S."/>
            <person name="Ruckert C."/>
        </authorList>
    </citation>
    <scope>NUCLEOTIDE SEQUENCE [LARGE SCALE GENOMIC DNA]</scope>
    <source>
        <strain evidence="4">HPA177(T) (DSM 45092(T))</strain>
    </source>
</reference>
<keyword evidence="4" id="KW-1185">Reference proteome</keyword>
<feature type="region of interest" description="Disordered" evidence="1">
    <location>
        <begin position="33"/>
        <end position="167"/>
    </location>
</feature>
<dbReference type="Proteomes" id="UP000095210">
    <property type="component" value="Chromosome"/>
</dbReference>
<protein>
    <recommendedName>
        <fullName evidence="5">Zinc ribbon domain-containing protein</fullName>
    </recommendedName>
</protein>
<keyword evidence="2" id="KW-0472">Membrane</keyword>